<name>A0A1X7NAH5_9LACT</name>
<sequence>MANSLTSKDPLYLKVLDIFSSLYEKSGVDYKQLRLIVKTKILMDGREPNLIMQNGKNKEEKNAFFSSLIWYAIISSFVIGALFVSDSLIMQYTIYFGYLFVMLLSTTIASFSAILLDAKDQVLIGTKPVSGQTLSAAKATHVFVYLFSLTLALGGPVTIATYFVNGLLAGLLVTILTVIFSFWTLLFTLVIYATILKKFNGEKLKNIISYSQIGLSIFTILGYQLVSQLFSLVDFAIVYQPKIWHLPLFPLWFAAPLGLLQEGMNGYYLFYTLLFITATTLFFFYYRKNSAQLERNIQKLTNQNENLKEHNYWMNQTKTILCSNSTEQAYYQFTWKIIQNEREFKTRVYPPLAVSFILPLFFSFNSLASGMTFTDLRNQGFPFAVYITLFMVPQLVASLNYSSSYKGAWIFQMSPVNNDGLFVRAAGKTVWMRLIVPFYVALSVFLVFLYGWNDLAIILNGFLATTVVFFGYLKLAMKSYPFSKEFTAADANRGFMPILVLLFITGLFGLANFLLDRFLPFGSWIMTLLLLISTFYYLFGKHKLFRFSQS</sequence>
<evidence type="ECO:0000313" key="2">
    <source>
        <dbReference type="EMBL" id="SMH34600.1"/>
    </source>
</evidence>
<feature type="transmembrane region" description="Helical" evidence="1">
    <location>
        <begin position="170"/>
        <end position="195"/>
    </location>
</feature>
<keyword evidence="1" id="KW-1133">Transmembrane helix</keyword>
<proteinExistence type="predicted"/>
<feature type="transmembrane region" description="Helical" evidence="1">
    <location>
        <begin position="142"/>
        <end position="164"/>
    </location>
</feature>
<protein>
    <recommendedName>
        <fullName evidence="4">ABC-2 type transport system permease protein</fullName>
    </recommendedName>
</protein>
<dbReference type="STRING" id="1073423.SAMN04488700_1680"/>
<gene>
    <name evidence="2" type="ORF">SAMN04488700_1680</name>
</gene>
<feature type="transmembrane region" description="Helical" evidence="1">
    <location>
        <begin position="521"/>
        <end position="539"/>
    </location>
</feature>
<evidence type="ECO:0008006" key="4">
    <source>
        <dbReference type="Google" id="ProtNLM"/>
    </source>
</evidence>
<dbReference type="RefSeq" id="WP_085559802.1">
    <property type="nucleotide sequence ID" value="NZ_FOAH01000005.1"/>
</dbReference>
<feature type="transmembrane region" description="Helical" evidence="1">
    <location>
        <begin position="455"/>
        <end position="473"/>
    </location>
</feature>
<feature type="transmembrane region" description="Helical" evidence="1">
    <location>
        <begin position="494"/>
        <end position="515"/>
    </location>
</feature>
<feature type="transmembrane region" description="Helical" evidence="1">
    <location>
        <begin position="430"/>
        <end position="449"/>
    </location>
</feature>
<feature type="transmembrane region" description="Helical" evidence="1">
    <location>
        <begin position="95"/>
        <end position="116"/>
    </location>
</feature>
<reference evidence="2 3" key="1">
    <citation type="submission" date="2017-04" db="EMBL/GenBank/DDBJ databases">
        <authorList>
            <person name="Afonso C.L."/>
            <person name="Miller P.J."/>
            <person name="Scott M.A."/>
            <person name="Spackman E."/>
            <person name="Goraichik I."/>
            <person name="Dimitrov K.M."/>
            <person name="Suarez D.L."/>
            <person name="Swayne D.E."/>
        </authorList>
    </citation>
    <scope>NUCLEOTIDE SEQUENCE [LARGE SCALE GENOMIC DNA]</scope>
    <source>
        <strain evidence="2 3">LMG26642</strain>
    </source>
</reference>
<dbReference type="OrthoDB" id="2659138at2"/>
<keyword evidence="1" id="KW-0812">Transmembrane</keyword>
<evidence type="ECO:0000256" key="1">
    <source>
        <dbReference type="SAM" id="Phobius"/>
    </source>
</evidence>
<dbReference type="AlphaFoldDB" id="A0A1X7NAH5"/>
<feature type="transmembrane region" description="Helical" evidence="1">
    <location>
        <begin position="348"/>
        <end position="368"/>
    </location>
</feature>
<feature type="transmembrane region" description="Helical" evidence="1">
    <location>
        <begin position="62"/>
        <end position="83"/>
    </location>
</feature>
<feature type="transmembrane region" description="Helical" evidence="1">
    <location>
        <begin position="380"/>
        <end position="401"/>
    </location>
</feature>
<accession>A0A1X7NAH5</accession>
<dbReference type="Proteomes" id="UP000193435">
    <property type="component" value="Unassembled WGS sequence"/>
</dbReference>
<feature type="transmembrane region" description="Helical" evidence="1">
    <location>
        <begin position="267"/>
        <end position="286"/>
    </location>
</feature>
<organism evidence="2 3">
    <name type="scientific">Carnobacterium iners</name>
    <dbReference type="NCBI Taxonomy" id="1073423"/>
    <lineage>
        <taxon>Bacteria</taxon>
        <taxon>Bacillati</taxon>
        <taxon>Bacillota</taxon>
        <taxon>Bacilli</taxon>
        <taxon>Lactobacillales</taxon>
        <taxon>Carnobacteriaceae</taxon>
        <taxon>Carnobacterium</taxon>
    </lineage>
</organism>
<dbReference type="EMBL" id="FXBJ01000002">
    <property type="protein sequence ID" value="SMH34600.1"/>
    <property type="molecule type" value="Genomic_DNA"/>
</dbReference>
<keyword evidence="3" id="KW-1185">Reference proteome</keyword>
<evidence type="ECO:0000313" key="3">
    <source>
        <dbReference type="Proteomes" id="UP000193435"/>
    </source>
</evidence>
<keyword evidence="1" id="KW-0472">Membrane</keyword>